<reference evidence="3 4" key="1">
    <citation type="submission" date="2016-10" db="EMBL/GenBank/DDBJ databases">
        <authorList>
            <person name="de Groot N.N."/>
        </authorList>
    </citation>
    <scope>NUCLEOTIDE SEQUENCE [LARGE SCALE GENOMIC DNA]</scope>
    <source>
        <strain evidence="3 4">Nm13</strain>
    </source>
</reference>
<name>A0A1H5WFG4_9PROT</name>
<sequence>MSTTIEHKSTPGSDKNAEGEINWYEHIGGVIIQTIYLVPYIFGALAFTGFVLGLKFFLDKPPPSYPPYGQINEEHISSTTEIESDVDKIINLLEQNTDKQNKLLINVSTQLNNLQSEIERLSFEVSLLKSELESHKIQEDLEKISELVENCKLCK</sequence>
<proteinExistence type="predicted"/>
<evidence type="ECO:0000256" key="1">
    <source>
        <dbReference type="SAM" id="Coils"/>
    </source>
</evidence>
<evidence type="ECO:0000313" key="4">
    <source>
        <dbReference type="Proteomes" id="UP000236753"/>
    </source>
</evidence>
<protein>
    <submittedName>
        <fullName evidence="3">Uncharacterized protein</fullName>
    </submittedName>
</protein>
<accession>A0A1H5WFG4</accession>
<keyword evidence="2" id="KW-1133">Transmembrane helix</keyword>
<feature type="transmembrane region" description="Helical" evidence="2">
    <location>
        <begin position="37"/>
        <end position="58"/>
    </location>
</feature>
<dbReference type="Proteomes" id="UP000236753">
    <property type="component" value="Unassembled WGS sequence"/>
</dbReference>
<keyword evidence="2" id="KW-0812">Transmembrane</keyword>
<evidence type="ECO:0000256" key="2">
    <source>
        <dbReference type="SAM" id="Phobius"/>
    </source>
</evidence>
<dbReference type="RefSeq" id="WP_103966911.1">
    <property type="nucleotide sequence ID" value="NZ_FNUX01000018.1"/>
</dbReference>
<dbReference type="EMBL" id="FNUX01000018">
    <property type="protein sequence ID" value="SEF97931.1"/>
    <property type="molecule type" value="Genomic_DNA"/>
</dbReference>
<gene>
    <name evidence="3" type="ORF">SAMN05216334_11816</name>
</gene>
<evidence type="ECO:0000313" key="3">
    <source>
        <dbReference type="EMBL" id="SEF97931.1"/>
    </source>
</evidence>
<feature type="coiled-coil region" evidence="1">
    <location>
        <begin position="104"/>
        <end position="131"/>
    </location>
</feature>
<keyword evidence="2" id="KW-0472">Membrane</keyword>
<organism evidence="3 4">
    <name type="scientific">Nitrosomonas ureae</name>
    <dbReference type="NCBI Taxonomy" id="44577"/>
    <lineage>
        <taxon>Bacteria</taxon>
        <taxon>Pseudomonadati</taxon>
        <taxon>Pseudomonadota</taxon>
        <taxon>Betaproteobacteria</taxon>
        <taxon>Nitrosomonadales</taxon>
        <taxon>Nitrosomonadaceae</taxon>
        <taxon>Nitrosomonas</taxon>
    </lineage>
</organism>
<keyword evidence="1" id="KW-0175">Coiled coil</keyword>
<dbReference type="AlphaFoldDB" id="A0A1H5WFG4"/>